<dbReference type="GO" id="GO:0020037">
    <property type="term" value="F:heme binding"/>
    <property type="evidence" value="ECO:0007669"/>
    <property type="project" value="InterPro"/>
</dbReference>
<feature type="signal peptide" evidence="5">
    <location>
        <begin position="1"/>
        <end position="21"/>
    </location>
</feature>
<dbReference type="InterPro" id="IPR036909">
    <property type="entry name" value="Cyt_c-like_dom_sf"/>
</dbReference>
<keyword evidence="3 4" id="KW-0408">Iron</keyword>
<reference evidence="7 8" key="1">
    <citation type="submission" date="2020-10" db="EMBL/GenBank/DDBJ databases">
        <title>The genome sequence of Chitinilyticum litopenaei 4Y14.</title>
        <authorList>
            <person name="Liu Y."/>
        </authorList>
    </citation>
    <scope>NUCLEOTIDE SEQUENCE [LARGE SCALE GENOMIC DNA]</scope>
    <source>
        <strain evidence="7 8">4Y14</strain>
    </source>
</reference>
<dbReference type="GO" id="GO:0046872">
    <property type="term" value="F:metal ion binding"/>
    <property type="evidence" value="ECO:0007669"/>
    <property type="project" value="UniProtKB-KW"/>
</dbReference>
<dbReference type="InterPro" id="IPR051459">
    <property type="entry name" value="Cytochrome_c-type_DH"/>
</dbReference>
<dbReference type="GO" id="GO:0009055">
    <property type="term" value="F:electron transfer activity"/>
    <property type="evidence" value="ECO:0007669"/>
    <property type="project" value="InterPro"/>
</dbReference>
<evidence type="ECO:0000313" key="7">
    <source>
        <dbReference type="EMBL" id="MBE9609275.1"/>
    </source>
</evidence>
<accession>A0A8J7FZN1</accession>
<name>A0A8J7FZN1_9NEIS</name>
<evidence type="ECO:0000313" key="8">
    <source>
        <dbReference type="Proteomes" id="UP000604481"/>
    </source>
</evidence>
<dbReference type="PROSITE" id="PS51007">
    <property type="entry name" value="CYTC"/>
    <property type="match status" value="2"/>
</dbReference>
<dbReference type="EMBL" id="JADFUA010000003">
    <property type="protein sequence ID" value="MBE9609275.1"/>
    <property type="molecule type" value="Genomic_DNA"/>
</dbReference>
<dbReference type="Gene3D" id="1.10.760.10">
    <property type="entry name" value="Cytochrome c-like domain"/>
    <property type="match status" value="2"/>
</dbReference>
<comment type="caution">
    <text evidence="7">The sequence shown here is derived from an EMBL/GenBank/DDBJ whole genome shotgun (WGS) entry which is preliminary data.</text>
</comment>
<evidence type="ECO:0000256" key="3">
    <source>
        <dbReference type="ARBA" id="ARBA00023004"/>
    </source>
</evidence>
<keyword evidence="8" id="KW-1185">Reference proteome</keyword>
<evidence type="ECO:0000259" key="6">
    <source>
        <dbReference type="PROSITE" id="PS51007"/>
    </source>
</evidence>
<dbReference type="AlphaFoldDB" id="A0A8J7FZN1"/>
<evidence type="ECO:0000256" key="2">
    <source>
        <dbReference type="ARBA" id="ARBA00022723"/>
    </source>
</evidence>
<feature type="domain" description="Cytochrome c" evidence="6">
    <location>
        <begin position="170"/>
        <end position="279"/>
    </location>
</feature>
<dbReference type="RefSeq" id="WP_194115783.1">
    <property type="nucleotide sequence ID" value="NZ_JADFUA010000003.1"/>
</dbReference>
<feature type="domain" description="Cytochrome c" evidence="6">
    <location>
        <begin position="26"/>
        <end position="137"/>
    </location>
</feature>
<keyword evidence="2 4" id="KW-0479">Metal-binding</keyword>
<evidence type="ECO:0000256" key="4">
    <source>
        <dbReference type="PROSITE-ProRule" id="PRU00433"/>
    </source>
</evidence>
<gene>
    <name evidence="7" type="ORF">INR99_07930</name>
</gene>
<proteinExistence type="predicted"/>
<evidence type="ECO:0000256" key="1">
    <source>
        <dbReference type="ARBA" id="ARBA00022617"/>
    </source>
</evidence>
<keyword evidence="1 4" id="KW-0349">Heme</keyword>
<dbReference type="PANTHER" id="PTHR35008">
    <property type="entry name" value="BLL4482 PROTEIN-RELATED"/>
    <property type="match status" value="1"/>
</dbReference>
<dbReference type="SUPFAM" id="SSF46626">
    <property type="entry name" value="Cytochrome c"/>
    <property type="match status" value="2"/>
</dbReference>
<dbReference type="Pfam" id="PF00034">
    <property type="entry name" value="Cytochrom_C"/>
    <property type="match status" value="2"/>
</dbReference>
<organism evidence="7 8">
    <name type="scientific">Chitinilyticum piscinae</name>
    <dbReference type="NCBI Taxonomy" id="2866724"/>
    <lineage>
        <taxon>Bacteria</taxon>
        <taxon>Pseudomonadati</taxon>
        <taxon>Pseudomonadota</taxon>
        <taxon>Betaproteobacteria</taxon>
        <taxon>Neisseriales</taxon>
        <taxon>Chitinibacteraceae</taxon>
        <taxon>Chitinilyticum</taxon>
    </lineage>
</organism>
<feature type="chain" id="PRO_5035290812" evidence="5">
    <location>
        <begin position="22"/>
        <end position="286"/>
    </location>
</feature>
<dbReference type="Proteomes" id="UP000604481">
    <property type="component" value="Unassembled WGS sequence"/>
</dbReference>
<evidence type="ECO:0000256" key="5">
    <source>
        <dbReference type="SAM" id="SignalP"/>
    </source>
</evidence>
<dbReference type="PANTHER" id="PTHR35008:SF4">
    <property type="entry name" value="BLL4482 PROTEIN"/>
    <property type="match status" value="1"/>
</dbReference>
<keyword evidence="5" id="KW-0732">Signal</keyword>
<dbReference type="InterPro" id="IPR009056">
    <property type="entry name" value="Cyt_c-like_dom"/>
</dbReference>
<protein>
    <submittedName>
        <fullName evidence="7">Cytochrome c</fullName>
    </submittedName>
</protein>
<sequence length="286" mass="30290">MNSTLTLLAGLALAGSATASAATDPARLARGKYLMEGPVACGNCHMARDAQGAPLPDKGLSGGMLFDEAPFKAYASNITPDAATGIGKWTDAQLKKAIREGIRPDGSLIGPPMPIGFYRKLSDADLEAIVAYLRAQPPVVNVVPKSEYRMPLPPNYGPPVGKVKAPPAGKSAQYGEYLATIAHCMECHTPRDAKGMLNFSQLGAGGQEFKGPWGVSVAPNLTPHANGLKDWRDADIATAIRSGKDNQGWPLKPPMGFPFYANISESDMQALIAYLRSLKPQPGHKP</sequence>